<protein>
    <submittedName>
        <fullName evidence="1">Uncharacterized protein</fullName>
    </submittedName>
</protein>
<sequence length="200" mass="22572">MNFNQTDYRHQPEPRGYNITHLQIVPLQGDNYGQGFAYMASSKSRLYEICAANRWKPPSFECYEEGPGHKRLFTFKVTVEVQSQDSTTDLECWGSPCLKKKTAAQEAAEGALCPQNLWQKKKLSSSTSLKEIVVMYLAFFFTVRRSIRVTRVSFAEQFDTKQDLGMNPWGQGPAIPMGQHSAGLTKPHLLPSTLTFNGPD</sequence>
<organism evidence="1 2">
    <name type="scientific">Vaccinium darrowii</name>
    <dbReference type="NCBI Taxonomy" id="229202"/>
    <lineage>
        <taxon>Eukaryota</taxon>
        <taxon>Viridiplantae</taxon>
        <taxon>Streptophyta</taxon>
        <taxon>Embryophyta</taxon>
        <taxon>Tracheophyta</taxon>
        <taxon>Spermatophyta</taxon>
        <taxon>Magnoliopsida</taxon>
        <taxon>eudicotyledons</taxon>
        <taxon>Gunneridae</taxon>
        <taxon>Pentapetalae</taxon>
        <taxon>asterids</taxon>
        <taxon>Ericales</taxon>
        <taxon>Ericaceae</taxon>
        <taxon>Vaccinioideae</taxon>
        <taxon>Vaccinieae</taxon>
        <taxon>Vaccinium</taxon>
    </lineage>
</organism>
<comment type="caution">
    <text evidence="1">The sequence shown here is derived from an EMBL/GenBank/DDBJ whole genome shotgun (WGS) entry which is preliminary data.</text>
</comment>
<dbReference type="EMBL" id="CM037159">
    <property type="protein sequence ID" value="KAH7865787.1"/>
    <property type="molecule type" value="Genomic_DNA"/>
</dbReference>
<evidence type="ECO:0000313" key="1">
    <source>
        <dbReference type="EMBL" id="KAH7865787.1"/>
    </source>
</evidence>
<keyword evidence="2" id="KW-1185">Reference proteome</keyword>
<name>A0ACB7ZIC8_9ERIC</name>
<dbReference type="Proteomes" id="UP000828048">
    <property type="component" value="Chromosome 9"/>
</dbReference>
<evidence type="ECO:0000313" key="2">
    <source>
        <dbReference type="Proteomes" id="UP000828048"/>
    </source>
</evidence>
<gene>
    <name evidence="1" type="ORF">Vadar_011177</name>
</gene>
<accession>A0ACB7ZIC8</accession>
<proteinExistence type="predicted"/>
<reference evidence="1 2" key="1">
    <citation type="journal article" date="2021" name="Hortic Res">
        <title>High-quality reference genome and annotation aids understanding of berry development for evergreen blueberry (Vaccinium darrowii).</title>
        <authorList>
            <person name="Yu J."/>
            <person name="Hulse-Kemp A.M."/>
            <person name="Babiker E."/>
            <person name="Staton M."/>
        </authorList>
    </citation>
    <scope>NUCLEOTIDE SEQUENCE [LARGE SCALE GENOMIC DNA]</scope>
    <source>
        <strain evidence="2">cv. NJ 8807/NJ 8810</strain>
        <tissue evidence="1">Young leaf</tissue>
    </source>
</reference>